<reference evidence="2" key="1">
    <citation type="submission" date="2015-01" db="EMBL/GenBank/DDBJ databases">
        <title>The Genome Sequence of Cryptococcus gattii CA1280.</title>
        <authorList>
            <consortium name="The Broad Institute Genomics Platform"/>
            <person name="Cuomo C."/>
            <person name="Litvintseva A."/>
            <person name="Chen Y."/>
            <person name="Heitman J."/>
            <person name="Sun S."/>
            <person name="Springer D."/>
            <person name="Dromer F."/>
            <person name="Young S."/>
            <person name="Zeng Q."/>
            <person name="Gargeya S."/>
            <person name="Abouelleil A."/>
            <person name="Alvarado L."/>
            <person name="Chapman S.B."/>
            <person name="Gainer-Dewar J."/>
            <person name="Goldberg J."/>
            <person name="Griggs A."/>
            <person name="Gujja S."/>
            <person name="Hansen M."/>
            <person name="Howarth C."/>
            <person name="Imamovic A."/>
            <person name="Larimer J."/>
            <person name="Murphy C."/>
            <person name="Naylor J."/>
            <person name="Pearson M."/>
            <person name="Priest M."/>
            <person name="Roberts A."/>
            <person name="Saif S."/>
            <person name="Shea T."/>
            <person name="Sykes S."/>
            <person name="Wortman J."/>
            <person name="Nusbaum C."/>
            <person name="Birren B."/>
        </authorList>
    </citation>
    <scope>NUCLEOTIDE SEQUENCE [LARGE SCALE GENOMIC DNA]</scope>
    <source>
        <strain evidence="2">CA1280</strain>
    </source>
</reference>
<evidence type="ECO:0000256" key="1">
    <source>
        <dbReference type="SAM" id="MobiDB-lite"/>
    </source>
</evidence>
<evidence type="ECO:0000313" key="2">
    <source>
        <dbReference type="EMBL" id="KIR50018.1"/>
    </source>
</evidence>
<gene>
    <name evidence="2" type="ORF">I312_01113</name>
</gene>
<dbReference type="AlphaFoldDB" id="A0A0D0UPF7"/>
<feature type="compositionally biased region" description="Polar residues" evidence="1">
    <location>
        <begin position="201"/>
        <end position="212"/>
    </location>
</feature>
<dbReference type="EMBL" id="KN847974">
    <property type="protein sequence ID" value="KIR50018.1"/>
    <property type="molecule type" value="Genomic_DNA"/>
</dbReference>
<feature type="compositionally biased region" description="Polar residues" evidence="1">
    <location>
        <begin position="142"/>
        <end position="157"/>
    </location>
</feature>
<dbReference type="OrthoDB" id="2595605at2759"/>
<feature type="compositionally biased region" description="Low complexity" evidence="1">
    <location>
        <begin position="116"/>
        <end position="131"/>
    </location>
</feature>
<accession>A0A0D0UPF7</accession>
<protein>
    <submittedName>
        <fullName evidence="2">Uncharacterized protein</fullName>
    </submittedName>
</protein>
<feature type="region of interest" description="Disordered" evidence="1">
    <location>
        <begin position="103"/>
        <end position="213"/>
    </location>
</feature>
<dbReference type="HOGENOM" id="CLU_1133537_0_0_1"/>
<feature type="compositionally biased region" description="Low complexity" evidence="1">
    <location>
        <begin position="163"/>
        <end position="178"/>
    </location>
</feature>
<organism evidence="2">
    <name type="scientific">Cryptococcus bacillisporus CA1280</name>
    <dbReference type="NCBI Taxonomy" id="1296109"/>
    <lineage>
        <taxon>Eukaryota</taxon>
        <taxon>Fungi</taxon>
        <taxon>Dikarya</taxon>
        <taxon>Basidiomycota</taxon>
        <taxon>Agaricomycotina</taxon>
        <taxon>Tremellomycetes</taxon>
        <taxon>Tremellales</taxon>
        <taxon>Cryptococcaceae</taxon>
        <taxon>Cryptococcus</taxon>
        <taxon>Cryptococcus gattii species complex</taxon>
    </lineage>
</organism>
<name>A0A0D0UPF7_CRYGA</name>
<sequence length="245" mass="26430">MPPLPFHLSTILRPLSPSLATARLKSNVFALVLFSLRNFFPPFRAVRSLVLQASDAAQGRVGREKSFGEVGLGLGEALMTLILVWNIIEAIVALQYPSTYVPPQPKGMELTPTKISSPLTRSYSPRPSTPSQAIPRQLYRPSPSSLNQVQQTPTAPSQAVARTALSNSTSTPLSSSTAKILNLPPTESPSNGLFYERSQERSQGTAGTSGTANMGGDFVLVDRDEKEWVDNVWKGVRGKAGRVGL</sequence>
<proteinExistence type="predicted"/>